<dbReference type="EMBL" id="BAABME010000659">
    <property type="protein sequence ID" value="GAA0144539.1"/>
    <property type="molecule type" value="Genomic_DNA"/>
</dbReference>
<protein>
    <submittedName>
        <fullName evidence="2">Uncharacterized protein</fullName>
    </submittedName>
</protein>
<evidence type="ECO:0000313" key="2">
    <source>
        <dbReference type="EMBL" id="GAA0144539.1"/>
    </source>
</evidence>
<dbReference type="Proteomes" id="UP001454036">
    <property type="component" value="Unassembled WGS sequence"/>
</dbReference>
<name>A0AAV3NYN2_LITER</name>
<keyword evidence="3" id="KW-1185">Reference proteome</keyword>
<accession>A0AAV3NYN2</accession>
<comment type="caution">
    <text evidence="2">The sequence shown here is derived from an EMBL/GenBank/DDBJ whole genome shotgun (WGS) entry which is preliminary data.</text>
</comment>
<proteinExistence type="predicted"/>
<feature type="region of interest" description="Disordered" evidence="1">
    <location>
        <begin position="21"/>
        <end position="66"/>
    </location>
</feature>
<organism evidence="2 3">
    <name type="scientific">Lithospermum erythrorhizon</name>
    <name type="common">Purple gromwell</name>
    <name type="synonym">Lithospermum officinale var. erythrorhizon</name>
    <dbReference type="NCBI Taxonomy" id="34254"/>
    <lineage>
        <taxon>Eukaryota</taxon>
        <taxon>Viridiplantae</taxon>
        <taxon>Streptophyta</taxon>
        <taxon>Embryophyta</taxon>
        <taxon>Tracheophyta</taxon>
        <taxon>Spermatophyta</taxon>
        <taxon>Magnoliopsida</taxon>
        <taxon>eudicotyledons</taxon>
        <taxon>Gunneridae</taxon>
        <taxon>Pentapetalae</taxon>
        <taxon>asterids</taxon>
        <taxon>lamiids</taxon>
        <taxon>Boraginales</taxon>
        <taxon>Boraginaceae</taxon>
        <taxon>Boraginoideae</taxon>
        <taxon>Lithospermeae</taxon>
        <taxon>Lithospermum</taxon>
    </lineage>
</organism>
<evidence type="ECO:0000256" key="1">
    <source>
        <dbReference type="SAM" id="MobiDB-lite"/>
    </source>
</evidence>
<reference evidence="2 3" key="1">
    <citation type="submission" date="2024-01" db="EMBL/GenBank/DDBJ databases">
        <title>The complete chloroplast genome sequence of Lithospermum erythrorhizon: insights into the phylogenetic relationship among Boraginaceae species and the maternal lineages of purple gromwells.</title>
        <authorList>
            <person name="Okada T."/>
            <person name="Watanabe K."/>
        </authorList>
    </citation>
    <scope>NUCLEOTIDE SEQUENCE [LARGE SCALE GENOMIC DNA]</scope>
</reference>
<sequence>MMLRRKPGNNYDYYSANPEVMFDASDHEDDTVEESIRGTKPPPNRPAPYAPPTYLKQNSVPSPRRKLPELDSLAARFEALRYQKFQP</sequence>
<gene>
    <name evidence="2" type="ORF">LIER_04960</name>
</gene>
<dbReference type="AlphaFoldDB" id="A0AAV3NYN2"/>
<feature type="compositionally biased region" description="Pro residues" evidence="1">
    <location>
        <begin position="40"/>
        <end position="51"/>
    </location>
</feature>
<evidence type="ECO:0000313" key="3">
    <source>
        <dbReference type="Proteomes" id="UP001454036"/>
    </source>
</evidence>